<dbReference type="SUPFAM" id="SSF52540">
    <property type="entry name" value="P-loop containing nucleoside triphosphate hydrolases"/>
    <property type="match status" value="1"/>
</dbReference>
<evidence type="ECO:0000313" key="6">
    <source>
        <dbReference type="EMBL" id="RMY29724.1"/>
    </source>
</evidence>
<evidence type="ECO:0000256" key="2">
    <source>
        <dbReference type="PROSITE-ProRule" id="PRU00023"/>
    </source>
</evidence>
<feature type="domain" description="NACHT-NTPase and P-loop NTPases N-terminal" evidence="4">
    <location>
        <begin position="11"/>
        <end position="126"/>
    </location>
</feature>
<proteinExistence type="predicted"/>
<dbReference type="AlphaFoldDB" id="A0A3M7AQ73"/>
<name>A0A3M7AQ73_HORWE</name>
<dbReference type="Pfam" id="PF12796">
    <property type="entry name" value="Ank_2"/>
    <property type="match status" value="3"/>
</dbReference>
<dbReference type="PROSITE" id="PS50088">
    <property type="entry name" value="ANK_REPEAT"/>
    <property type="match status" value="5"/>
</dbReference>
<feature type="repeat" description="ANK" evidence="2">
    <location>
        <begin position="835"/>
        <end position="867"/>
    </location>
</feature>
<evidence type="ECO:0000256" key="1">
    <source>
        <dbReference type="ARBA" id="ARBA00022737"/>
    </source>
</evidence>
<evidence type="ECO:0000259" key="4">
    <source>
        <dbReference type="Pfam" id="PF17107"/>
    </source>
</evidence>
<dbReference type="PROSITE" id="PS50297">
    <property type="entry name" value="ANK_REP_REGION"/>
    <property type="match status" value="3"/>
</dbReference>
<keyword evidence="1" id="KW-0677">Repeat</keyword>
<dbReference type="InterPro" id="IPR056884">
    <property type="entry name" value="NPHP3-like_N"/>
</dbReference>
<dbReference type="Proteomes" id="UP000270230">
    <property type="component" value="Unassembled WGS sequence"/>
</dbReference>
<dbReference type="EMBL" id="QWIN01002552">
    <property type="protein sequence ID" value="RMY29724.1"/>
    <property type="molecule type" value="Genomic_DNA"/>
</dbReference>
<sequence length="970" mass="108674">MADPLTVVGAVASVVQLIHFTTKVLTRLNEYRVKAGELPSAFAHIASQLPLLRQILEKTQEGIQLQYISQEDVKVIQPCLQGCQQQMQKLDTLWLTTLPEAQERTARRMAKGFRSLWKDSDVRKIDAEINFFVARLNFYCSWSSSKLDPRNQDLLVTIQQRLASPDPSPNLRKALKLRSPNTGKWYLQGPQFEAFKGKDSYFGWMKGSTGSGKTILSAGIIDSLQQFCDQDPARSLAYFFFDFNDAAKQDANTMVKSLLSQCLKRCFKIPDAAQSLSIAASEQQLLDALRDTVETLPMPFMVLDALDECNNRERLFEILEEMQSWGNNSLRMLVTSRTEAVDVEDALEDLVLPESRTCLESHLVDEDIRTYVHERLTKDKSFRRWQRDPEIQKEIEQTLGKQACGMFRWAACQLDTLTHCLTLGKVRRTLQDLPKTLYDTYDRMVRTINESQNGEEALKVLRWLVFARRPLSAQELLQVTGIVIEEDVPRFDKDEVLKDPRDILRICYGLVSITPAEPDRYFSDNESETEDTLSISSHASSEPEEEYIRLAHFSVKEYLLSTRPCIGSFSFPEKESHEILATCCLVYLHRFEGEEWSNPECEVDLPLARYAAVYWTTHARISDCQGGRQRDLCKKLLSEQLPAYRSWHRFYDMSRKCAETCDPRRTISEFPNPLFSAAGEDLLHAVHTILEDETVNINATWEPAGTSLCEASKMGYERIVKMLLAKGADANVQVHQGAHALVEATRYGDKKIVEMLLDAGADVHAEQIPYGTALDVASVRGDVELMEMLLARDVNLEARGKCYGQALIHASNHGHQGLVEMLLAHGADVNTKSPSDDTALAVASNTGNVGIVEILLAHGADINTQAGIFGTALGVTSFFCFERSERIVEILLANGADVEIRGEGVTSPTPLQQASHMGQKKIVQMLLANGADVNAQPGWHGSAIAAASSRDNKEIVEILEAKGAKLQEGE</sequence>
<dbReference type="VEuPathDB" id="FungiDB:BTJ68_03293"/>
<feature type="repeat" description="ANK" evidence="2">
    <location>
        <begin position="703"/>
        <end position="735"/>
    </location>
</feature>
<reference evidence="6 7" key="1">
    <citation type="journal article" date="2018" name="BMC Genomics">
        <title>Genomic evidence for intraspecific hybridization in a clonal and extremely halotolerant yeast.</title>
        <authorList>
            <person name="Gostincar C."/>
            <person name="Stajich J.E."/>
            <person name="Zupancic J."/>
            <person name="Zalar P."/>
            <person name="Gunde-Cimerman N."/>
        </authorList>
    </citation>
    <scope>NUCLEOTIDE SEQUENCE [LARGE SCALE GENOMIC DNA]</scope>
    <source>
        <strain evidence="6 7">EXF-151</strain>
    </source>
</reference>
<feature type="region of interest" description="Disordered" evidence="3">
    <location>
        <begin position="521"/>
        <end position="540"/>
    </location>
</feature>
<dbReference type="SUPFAM" id="SSF48403">
    <property type="entry name" value="Ankyrin repeat"/>
    <property type="match status" value="1"/>
</dbReference>
<evidence type="ECO:0000313" key="7">
    <source>
        <dbReference type="Proteomes" id="UP000270230"/>
    </source>
</evidence>
<dbReference type="Gene3D" id="1.25.40.20">
    <property type="entry name" value="Ankyrin repeat-containing domain"/>
    <property type="match status" value="1"/>
</dbReference>
<dbReference type="InterPro" id="IPR027417">
    <property type="entry name" value="P-loop_NTPase"/>
</dbReference>
<dbReference type="PANTHER" id="PTHR10039">
    <property type="entry name" value="AMELOGENIN"/>
    <property type="match status" value="1"/>
</dbReference>
<accession>A0A3M7AQ73</accession>
<dbReference type="PANTHER" id="PTHR10039:SF16">
    <property type="entry name" value="GPI INOSITOL-DEACYLASE"/>
    <property type="match status" value="1"/>
</dbReference>
<protein>
    <submittedName>
        <fullName evidence="6">Uncharacterized protein</fullName>
    </submittedName>
</protein>
<dbReference type="InterPro" id="IPR031352">
    <property type="entry name" value="SesA"/>
</dbReference>
<feature type="repeat" description="ANK" evidence="2">
    <location>
        <begin position="906"/>
        <end position="938"/>
    </location>
</feature>
<dbReference type="InterPro" id="IPR002110">
    <property type="entry name" value="Ankyrin_rpt"/>
</dbReference>
<dbReference type="SMART" id="SM00248">
    <property type="entry name" value="ANK"/>
    <property type="match status" value="7"/>
</dbReference>
<keyword evidence="2" id="KW-0040">ANK repeat</keyword>
<dbReference type="Pfam" id="PF17107">
    <property type="entry name" value="SesA"/>
    <property type="match status" value="1"/>
</dbReference>
<feature type="domain" description="Nephrocystin 3-like N-terminal" evidence="5">
    <location>
        <begin position="181"/>
        <end position="337"/>
    </location>
</feature>
<dbReference type="Gene3D" id="3.40.50.300">
    <property type="entry name" value="P-loop containing nucleotide triphosphate hydrolases"/>
    <property type="match status" value="1"/>
</dbReference>
<dbReference type="InterPro" id="IPR036770">
    <property type="entry name" value="Ankyrin_rpt-contain_sf"/>
</dbReference>
<evidence type="ECO:0000256" key="3">
    <source>
        <dbReference type="SAM" id="MobiDB-lite"/>
    </source>
</evidence>
<dbReference type="OrthoDB" id="1577640at2759"/>
<dbReference type="Pfam" id="PF24883">
    <property type="entry name" value="NPHP3_N"/>
    <property type="match status" value="1"/>
</dbReference>
<comment type="caution">
    <text evidence="6">The sequence shown here is derived from an EMBL/GenBank/DDBJ whole genome shotgun (WGS) entry which is preliminary data.</text>
</comment>
<evidence type="ECO:0000259" key="5">
    <source>
        <dbReference type="Pfam" id="PF24883"/>
    </source>
</evidence>
<organism evidence="6 7">
    <name type="scientific">Hortaea werneckii</name>
    <name type="common">Black yeast</name>
    <name type="synonym">Cladosporium werneckii</name>
    <dbReference type="NCBI Taxonomy" id="91943"/>
    <lineage>
        <taxon>Eukaryota</taxon>
        <taxon>Fungi</taxon>
        <taxon>Dikarya</taxon>
        <taxon>Ascomycota</taxon>
        <taxon>Pezizomycotina</taxon>
        <taxon>Dothideomycetes</taxon>
        <taxon>Dothideomycetidae</taxon>
        <taxon>Mycosphaerellales</taxon>
        <taxon>Teratosphaeriaceae</taxon>
        <taxon>Hortaea</taxon>
    </lineage>
</organism>
<gene>
    <name evidence="6" type="ORF">D0865_15443</name>
</gene>
<feature type="repeat" description="ANK" evidence="2">
    <location>
        <begin position="736"/>
        <end position="768"/>
    </location>
</feature>
<feature type="repeat" description="ANK" evidence="2">
    <location>
        <begin position="806"/>
        <end position="834"/>
    </location>
</feature>